<accession>A0AAX0UEM7</accession>
<proteinExistence type="predicted"/>
<evidence type="ECO:0000313" key="1">
    <source>
        <dbReference type="EMBL" id="PJO67092.1"/>
    </source>
</evidence>
<name>A0AAX0UEM7_BURPE</name>
<organism evidence="1 2">
    <name type="scientific">Burkholderia pseudomallei</name>
    <name type="common">Pseudomonas pseudomallei</name>
    <dbReference type="NCBI Taxonomy" id="28450"/>
    <lineage>
        <taxon>Bacteria</taxon>
        <taxon>Pseudomonadati</taxon>
        <taxon>Pseudomonadota</taxon>
        <taxon>Betaproteobacteria</taxon>
        <taxon>Burkholderiales</taxon>
        <taxon>Burkholderiaceae</taxon>
        <taxon>Burkholderia</taxon>
        <taxon>pseudomallei group</taxon>
    </lineage>
</organism>
<dbReference type="AlphaFoldDB" id="A0AAX0UEM7"/>
<dbReference type="Proteomes" id="UP000231878">
    <property type="component" value="Unassembled WGS sequence"/>
</dbReference>
<evidence type="ECO:0000313" key="2">
    <source>
        <dbReference type="Proteomes" id="UP000231878"/>
    </source>
</evidence>
<sequence>MPLRQKRRQTCERGRDGVDMRQGSHIFGFFAMRGCVAARRARAVEDALGGGARRDEVAASR</sequence>
<gene>
    <name evidence="1" type="ORF">CWD88_06275</name>
</gene>
<protein>
    <submittedName>
        <fullName evidence="1">Uncharacterized protein</fullName>
    </submittedName>
</protein>
<reference evidence="1 2" key="1">
    <citation type="submission" date="2017-11" db="EMBL/GenBank/DDBJ databases">
        <title>Molecular characterization of Burkholderia pseudomallei and closely related isolates from Vietnam.</title>
        <authorList>
            <person name="Ustinov D.V."/>
            <person name="Antonov A.S."/>
            <person name="Avdusheva E.F."/>
            <person name="Shpak I.M."/>
            <person name="Zakharova I.B."/>
            <person name="Thi L.A."/>
            <person name="Teteryatnikova N."/>
            <person name="Lopasteyskaya Y.A."/>
            <person name="Kuzyutina J.A."/>
            <person name="Ngo T.N."/>
            <person name="Victorov D.V."/>
        </authorList>
    </citation>
    <scope>NUCLEOTIDE SEQUENCE [LARGE SCALE GENOMIC DNA]</scope>
    <source>
        <strain evidence="1 2">V1512</strain>
    </source>
</reference>
<comment type="caution">
    <text evidence="1">The sequence shown here is derived from an EMBL/GenBank/DDBJ whole genome shotgun (WGS) entry which is preliminary data.</text>
</comment>
<dbReference type="EMBL" id="PHRB01000004">
    <property type="protein sequence ID" value="PJO67092.1"/>
    <property type="molecule type" value="Genomic_DNA"/>
</dbReference>